<dbReference type="EMBL" id="MG680945">
    <property type="protein sequence ID" value="AVM81211.1"/>
    <property type="molecule type" value="Genomic_DNA"/>
</dbReference>
<dbReference type="AlphaFoldDB" id="A0A2P1G8D3"/>
<keyword evidence="1" id="KW-0496">Mitochondrion</keyword>
<dbReference type="GeneID" id="36493170"/>
<gene>
    <name evidence="1" type="primary">orf79</name>
    <name evidence="1" type="ORF">PsulMt_p035</name>
</gene>
<proteinExistence type="predicted"/>
<protein>
    <recommendedName>
        <fullName evidence="2">Ribosomal protein L31</fullName>
    </recommendedName>
</protein>
<dbReference type="RefSeq" id="YP_009476718.1">
    <property type="nucleotide sequence ID" value="NC_037453.1"/>
</dbReference>
<sequence length="78" mass="9308">MKNQFKIEKKKYLQLTDGSIINIDYISKNVYFKLDVDIRSHKIWQFNKTGLSLSGAEEPHLLKFKKKFSFNKKRKQGQ</sequence>
<name>A0A2P1G8D3_9CRYP</name>
<organism evidence="1">
    <name type="scientific">Proteomonas sulcata</name>
    <dbReference type="NCBI Taxonomy" id="77928"/>
    <lineage>
        <taxon>Eukaryota</taxon>
        <taxon>Cryptophyceae</taxon>
        <taxon>Pyrenomonadales</taxon>
        <taxon>Geminigeraceae</taxon>
        <taxon>Proteomonas</taxon>
    </lineage>
</organism>
<reference evidence="1" key="1">
    <citation type="journal article" date="2018" name="BMC Genomics">
        <title>Comparative mitochondrial genomics of cryptophyte algae: gene shuffling and dynamic mobile genetic elements.</title>
        <authorList>
            <person name="Kim J.I."/>
            <person name="Yoon H.S."/>
            <person name="Yi G."/>
            <person name="Shin W."/>
            <person name="Archibald J.M."/>
        </authorList>
    </citation>
    <scope>NUCLEOTIDE SEQUENCE</scope>
    <source>
        <strain evidence="1">CCMP705</strain>
    </source>
</reference>
<geneLocation type="mitochondrion" evidence="1"/>
<accession>A0A2P1G8D3</accession>
<evidence type="ECO:0000313" key="1">
    <source>
        <dbReference type="EMBL" id="AVM81211.1"/>
    </source>
</evidence>
<evidence type="ECO:0008006" key="2">
    <source>
        <dbReference type="Google" id="ProtNLM"/>
    </source>
</evidence>